<dbReference type="EMBL" id="FR854089">
    <property type="protein sequence ID" value="CCA86578.1"/>
    <property type="molecule type" value="Genomic_DNA"/>
</dbReference>
<proteinExistence type="predicted"/>
<gene>
    <name evidence="1" type="ORF">RALSY_40805</name>
</gene>
<reference evidence="1" key="2">
    <citation type="submission" date="2011-04" db="EMBL/GenBank/DDBJ databases">
        <authorList>
            <person name="Genoscope - CEA"/>
        </authorList>
    </citation>
    <scope>NUCLEOTIDE SEQUENCE</scope>
    <source>
        <strain evidence="1">R24</strain>
    </source>
</reference>
<sequence length="84" mass="9148">MIFNEVDDVSKLSGVHAPGKVVRVKAKGADPYYMVATGDQSGNTTGSWQTVTWKEAAAQVVTPGQCLRTARRSTSHRHRRASHP</sequence>
<protein>
    <submittedName>
        <fullName evidence="1">Uncharacterized protein</fullName>
    </submittedName>
</protein>
<dbReference type="AlphaFoldDB" id="G3A7U2"/>
<reference evidence="1" key="1">
    <citation type="journal article" date="2011" name="PLoS ONE">
        <title>Ralstonia syzygii, the Blood Disease Bacterium and some Asian R. solanacearum strains form a single genomic species despite divergent lifestyles.</title>
        <authorList>
            <person name="Remenant B."/>
            <person name="de Cambiaire J.C."/>
            <person name="Cellier G."/>
            <person name="Jacobs J.M."/>
            <person name="Mangenot S."/>
            <person name="Barbe V."/>
            <person name="Lajus A."/>
            <person name="Vallenet D."/>
            <person name="Medigue C."/>
            <person name="Fegan M."/>
            <person name="Allen C."/>
            <person name="Prior P."/>
        </authorList>
    </citation>
    <scope>NUCLEOTIDE SEQUENCE</scope>
    <source>
        <strain evidence="1">R24</strain>
    </source>
</reference>
<accession>G3A7U2</accession>
<name>G3A7U2_9RALS</name>
<organism evidence="1">
    <name type="scientific">Ralstonia syzygii R24</name>
    <dbReference type="NCBI Taxonomy" id="907261"/>
    <lineage>
        <taxon>Bacteria</taxon>
        <taxon>Pseudomonadati</taxon>
        <taxon>Pseudomonadota</taxon>
        <taxon>Betaproteobacteria</taxon>
        <taxon>Burkholderiales</taxon>
        <taxon>Burkholderiaceae</taxon>
        <taxon>Ralstonia</taxon>
        <taxon>Ralstonia solanacearum species complex</taxon>
    </lineage>
</organism>
<evidence type="ECO:0000313" key="1">
    <source>
        <dbReference type="EMBL" id="CCA86578.1"/>
    </source>
</evidence>